<reference evidence="3" key="1">
    <citation type="submission" date="2020-11" db="EMBL/GenBank/DDBJ databases">
        <authorList>
            <consortium name="DOE Joint Genome Institute"/>
            <person name="Ahrendt S."/>
            <person name="Riley R."/>
            <person name="Andreopoulos W."/>
            <person name="Labutti K."/>
            <person name="Pangilinan J."/>
            <person name="Ruiz-Duenas F.J."/>
            <person name="Barrasa J.M."/>
            <person name="Sanchez-Garcia M."/>
            <person name="Camarero S."/>
            <person name="Miyauchi S."/>
            <person name="Serrano A."/>
            <person name="Linde D."/>
            <person name="Babiker R."/>
            <person name="Drula E."/>
            <person name="Ayuso-Fernandez I."/>
            <person name="Pacheco R."/>
            <person name="Padilla G."/>
            <person name="Ferreira P."/>
            <person name="Barriuso J."/>
            <person name="Kellner H."/>
            <person name="Castanera R."/>
            <person name="Alfaro M."/>
            <person name="Ramirez L."/>
            <person name="Pisabarro A.G."/>
            <person name="Kuo A."/>
            <person name="Tritt A."/>
            <person name="Lipzen A."/>
            <person name="He G."/>
            <person name="Yan M."/>
            <person name="Ng V."/>
            <person name="Cullen D."/>
            <person name="Martin F."/>
            <person name="Rosso M.-N."/>
            <person name="Henrissat B."/>
            <person name="Hibbett D."/>
            <person name="Martinez A.T."/>
            <person name="Grigoriev I.V."/>
        </authorList>
    </citation>
    <scope>NUCLEOTIDE SEQUENCE</scope>
    <source>
        <strain evidence="3">MF-IS2</strain>
    </source>
</reference>
<dbReference type="Pfam" id="PF10263">
    <property type="entry name" value="SprT-like"/>
    <property type="match status" value="1"/>
</dbReference>
<dbReference type="SMART" id="SM00731">
    <property type="entry name" value="SprT"/>
    <property type="match status" value="1"/>
</dbReference>
<dbReference type="InterPro" id="IPR006640">
    <property type="entry name" value="SprT-like_domain"/>
</dbReference>
<proteinExistence type="predicted"/>
<dbReference type="EMBL" id="MU151051">
    <property type="protein sequence ID" value="KAF9454955.1"/>
    <property type="molecule type" value="Genomic_DNA"/>
</dbReference>
<dbReference type="GO" id="GO:0006950">
    <property type="term" value="P:response to stress"/>
    <property type="evidence" value="ECO:0007669"/>
    <property type="project" value="UniProtKB-ARBA"/>
</dbReference>
<sequence>MSKKAIEEAEQARREKYAQNLFDELNTLVFKNGLPQKTKLNWNKRLLTTAGRAKYRRSRDGVETAEIELAIKILDCDERIRNTLSHEMCHLATWVIDKKLDENHGRLFKHWASKVTRKRPDIEITTRHDYEISYPYKWECQKCQKIYGRYSNSIRPDECVCGACREGRLIPLFTVRSKAQTPKISRLAAGKSQDSPHSLPPKPPSEPLHIGDIPGADTDIEALTLTMDATHIL</sequence>
<evidence type="ECO:0000313" key="3">
    <source>
        <dbReference type="EMBL" id="KAF9454955.1"/>
    </source>
</evidence>
<dbReference type="AlphaFoldDB" id="A0A9P5XSL3"/>
<evidence type="ECO:0000259" key="2">
    <source>
        <dbReference type="SMART" id="SM00731"/>
    </source>
</evidence>
<evidence type="ECO:0000256" key="1">
    <source>
        <dbReference type="SAM" id="MobiDB-lite"/>
    </source>
</evidence>
<dbReference type="Proteomes" id="UP000807342">
    <property type="component" value="Unassembled WGS sequence"/>
</dbReference>
<gene>
    <name evidence="3" type="ORF">P691DRAFT_799965</name>
</gene>
<comment type="caution">
    <text evidence="3">The sequence shown here is derived from an EMBL/GenBank/DDBJ whole genome shotgun (WGS) entry which is preliminary data.</text>
</comment>
<name>A0A9P5XSL3_9AGAR</name>
<keyword evidence="4" id="KW-1185">Reference proteome</keyword>
<protein>
    <recommendedName>
        <fullName evidence="2">SprT-like domain-containing protein</fullName>
    </recommendedName>
</protein>
<evidence type="ECO:0000313" key="4">
    <source>
        <dbReference type="Proteomes" id="UP000807342"/>
    </source>
</evidence>
<dbReference type="OrthoDB" id="20772at2759"/>
<dbReference type="PANTHER" id="PTHR23099">
    <property type="entry name" value="TRANSCRIPTIONAL REGULATOR"/>
    <property type="match status" value="1"/>
</dbReference>
<organism evidence="3 4">
    <name type="scientific">Macrolepiota fuliginosa MF-IS2</name>
    <dbReference type="NCBI Taxonomy" id="1400762"/>
    <lineage>
        <taxon>Eukaryota</taxon>
        <taxon>Fungi</taxon>
        <taxon>Dikarya</taxon>
        <taxon>Basidiomycota</taxon>
        <taxon>Agaricomycotina</taxon>
        <taxon>Agaricomycetes</taxon>
        <taxon>Agaricomycetidae</taxon>
        <taxon>Agaricales</taxon>
        <taxon>Agaricineae</taxon>
        <taxon>Agaricaceae</taxon>
        <taxon>Macrolepiota</taxon>
    </lineage>
</organism>
<feature type="domain" description="SprT-like" evidence="2">
    <location>
        <begin position="15"/>
        <end position="172"/>
    </location>
</feature>
<dbReference type="PANTHER" id="PTHR23099:SF0">
    <property type="entry name" value="GERM CELL NUCLEAR ACIDIC PROTEIN"/>
    <property type="match status" value="1"/>
</dbReference>
<feature type="region of interest" description="Disordered" evidence="1">
    <location>
        <begin position="185"/>
        <end position="213"/>
    </location>
</feature>
<accession>A0A9P5XSL3</accession>
<dbReference type="GO" id="GO:0005634">
    <property type="term" value="C:nucleus"/>
    <property type="evidence" value="ECO:0007669"/>
    <property type="project" value="TreeGrafter"/>
</dbReference>